<evidence type="ECO:0000313" key="2">
    <source>
        <dbReference type="Proteomes" id="UP000011058"/>
    </source>
</evidence>
<reference evidence="1 2" key="1">
    <citation type="journal article" date="2012" name="J. Bacteriol.">
        <title>Genome Sequence of Fibrella aestuarina BUZ 2T, a Filamentous Marine Bacterium.</title>
        <authorList>
            <person name="Filippini M."/>
            <person name="Qi W."/>
            <person name="Blom J."/>
            <person name="Goesmann A."/>
            <person name="Smits T.H."/>
            <person name="Bagheri H.C."/>
        </authorList>
    </citation>
    <scope>NUCLEOTIDE SEQUENCE [LARGE SCALE GENOMIC DNA]</scope>
    <source>
        <strain evidence="2">BUZ 2T</strain>
    </source>
</reference>
<dbReference type="OrthoDB" id="8454773at2"/>
<dbReference type="Proteomes" id="UP000011058">
    <property type="component" value="Chromosome"/>
</dbReference>
<proteinExistence type="predicted"/>
<dbReference type="HOGENOM" id="CLU_1934889_0_0_10"/>
<name>I0K6R5_9BACT</name>
<dbReference type="AlphaFoldDB" id="I0K6R5"/>
<sequence>MNEHNMSNLSRINTYTCPSNHVLVTRDIDSGVTPMFKKCPTCGADARSGFYNNELQRLTPTHEWYKPAYPERYAHPGLREHCMKGGLAFRAIGEPDETEAMKPLRADGHRVNTFSDSVMSRLTNRNRFQK</sequence>
<evidence type="ECO:0000313" key="1">
    <source>
        <dbReference type="EMBL" id="CCG99818.1"/>
    </source>
</evidence>
<dbReference type="eggNOG" id="ENOG502ZPDI">
    <property type="taxonomic scope" value="Bacteria"/>
</dbReference>
<dbReference type="KEGG" id="fae:FAES_1808"/>
<gene>
    <name evidence="1" type="ORF">FAES_1808</name>
</gene>
<dbReference type="RefSeq" id="WP_015330917.1">
    <property type="nucleotide sequence ID" value="NC_020054.1"/>
</dbReference>
<organism evidence="1 2">
    <name type="scientific">Fibrella aestuarina BUZ 2</name>
    <dbReference type="NCBI Taxonomy" id="1166018"/>
    <lineage>
        <taxon>Bacteria</taxon>
        <taxon>Pseudomonadati</taxon>
        <taxon>Bacteroidota</taxon>
        <taxon>Cytophagia</taxon>
        <taxon>Cytophagales</taxon>
        <taxon>Spirosomataceae</taxon>
        <taxon>Fibrella</taxon>
    </lineage>
</organism>
<dbReference type="EMBL" id="HE796683">
    <property type="protein sequence ID" value="CCG99818.1"/>
    <property type="molecule type" value="Genomic_DNA"/>
</dbReference>
<keyword evidence="2" id="KW-1185">Reference proteome</keyword>
<protein>
    <submittedName>
        <fullName evidence="1">Uncharacterized protein</fullName>
    </submittedName>
</protein>
<dbReference type="STRING" id="1166018.FAES_1808"/>
<accession>I0K6R5</accession>